<dbReference type="InParanoid" id="A0A4W3GXV7"/>
<evidence type="ECO:0000313" key="3">
    <source>
        <dbReference type="Ensembl" id="ENSCMIP00000002714.1"/>
    </source>
</evidence>
<feature type="compositionally biased region" description="Basic and acidic residues" evidence="1">
    <location>
        <begin position="216"/>
        <end position="228"/>
    </location>
</feature>
<reference evidence="3" key="4">
    <citation type="submission" date="2025-08" db="UniProtKB">
        <authorList>
            <consortium name="Ensembl"/>
        </authorList>
    </citation>
    <scope>IDENTIFICATION</scope>
</reference>
<reference evidence="4" key="1">
    <citation type="journal article" date="2006" name="Science">
        <title>Ancient noncoding elements conserved in the human genome.</title>
        <authorList>
            <person name="Venkatesh B."/>
            <person name="Kirkness E.F."/>
            <person name="Loh Y.H."/>
            <person name="Halpern A.L."/>
            <person name="Lee A.P."/>
            <person name="Johnson J."/>
            <person name="Dandona N."/>
            <person name="Viswanathan L.D."/>
            <person name="Tay A."/>
            <person name="Venter J.C."/>
            <person name="Strausberg R.L."/>
            <person name="Brenner S."/>
        </authorList>
    </citation>
    <scope>NUCLEOTIDE SEQUENCE [LARGE SCALE GENOMIC DNA]</scope>
</reference>
<dbReference type="GeneTree" id="ENSGT00940000167889"/>
<evidence type="ECO:0000256" key="1">
    <source>
        <dbReference type="SAM" id="MobiDB-lite"/>
    </source>
</evidence>
<protein>
    <submittedName>
        <fullName evidence="3">Brefeldin A-inhibited guanine nucleotide-exchange protein 3-like</fullName>
    </submittedName>
</protein>
<dbReference type="Ensembl" id="ENSCMIT00000002807.1">
    <property type="protein sequence ID" value="ENSCMIP00000002714.1"/>
    <property type="gene ID" value="ENSCMIG00000001622.1"/>
</dbReference>
<keyword evidence="4" id="KW-1185">Reference proteome</keyword>
<reference evidence="4" key="2">
    <citation type="journal article" date="2007" name="PLoS Biol.">
        <title>Survey sequencing and comparative analysis of the elephant shark (Callorhinchus milii) genome.</title>
        <authorList>
            <person name="Venkatesh B."/>
            <person name="Kirkness E.F."/>
            <person name="Loh Y.H."/>
            <person name="Halpern A.L."/>
            <person name="Lee A.P."/>
            <person name="Johnson J."/>
            <person name="Dandona N."/>
            <person name="Viswanathan L.D."/>
            <person name="Tay A."/>
            <person name="Venter J.C."/>
            <person name="Strausberg R.L."/>
            <person name="Brenner S."/>
        </authorList>
    </citation>
    <scope>NUCLEOTIDE SEQUENCE [LARGE SCALE GENOMIC DNA]</scope>
</reference>
<proteinExistence type="predicted"/>
<dbReference type="InterPro" id="IPR046455">
    <property type="entry name" value="Sec7/BIG1-like_C"/>
</dbReference>
<feature type="region of interest" description="Disordered" evidence="1">
    <location>
        <begin position="254"/>
        <end position="334"/>
    </location>
</feature>
<dbReference type="STRING" id="7868.ENSCMIP00000002714"/>
<organism evidence="3 4">
    <name type="scientific">Callorhinchus milii</name>
    <name type="common">Ghost shark</name>
    <dbReference type="NCBI Taxonomy" id="7868"/>
    <lineage>
        <taxon>Eukaryota</taxon>
        <taxon>Metazoa</taxon>
        <taxon>Chordata</taxon>
        <taxon>Craniata</taxon>
        <taxon>Vertebrata</taxon>
        <taxon>Chondrichthyes</taxon>
        <taxon>Holocephali</taxon>
        <taxon>Chimaeriformes</taxon>
        <taxon>Callorhinchidae</taxon>
        <taxon>Callorhinchus</taxon>
    </lineage>
</organism>
<dbReference type="Pfam" id="PF20252">
    <property type="entry name" value="BIG2_C"/>
    <property type="match status" value="1"/>
</dbReference>
<feature type="compositionally biased region" description="Low complexity" evidence="1">
    <location>
        <begin position="307"/>
        <end position="316"/>
    </location>
</feature>
<sequence>MQNLAMILELLLDSHGTAREFDARPGLKYLLMRVSGVPGAANLYRQAAMSFGLCFQALSRALLAGQEPLTAQGVKRVLSEEERPASDSSQPCSSEDEDIFEETAQVSPPRARDRRRRRRGRGRWRAQAGVLGLSCSRPSSNADWAWLLRQLHQLCSELCSGYVQLHVEAQEAPAWASTCGTPLPPPPSCQSGGSTPSTGGGLSGRETPVFEEEEEAKERKEAVGRGKEWWESRVSAMAAERGLGKLVGEYRRRHHRGSGTESSPDSLPGSPLQRPHQLLEQGHPHVHPQHQPQAPAPGRPHPPSPSPGLSHGPGLPTDHHRPRSGSTTSSHSISLRDNQAQMQAWTNMVLTVMKQIEQLPDQTFTALQPAVYPSLSQLSCHVSDPRVRQAVRDWLDRVGRVYDIVPGDLEPPSLARWIRTLKEETAGFTRPEVFRPQIPSALSLQRPLGSQRHKDYFDDLLWMVSQAETVWNLGAFVCLIAIEA</sequence>
<name>A0A4W3GXV7_CALMI</name>
<accession>A0A4W3GXV7</accession>
<feature type="region of interest" description="Disordered" evidence="1">
    <location>
        <begin position="77"/>
        <end position="121"/>
    </location>
</feature>
<reference evidence="3" key="5">
    <citation type="submission" date="2025-09" db="UniProtKB">
        <authorList>
            <consortium name="Ensembl"/>
        </authorList>
    </citation>
    <scope>IDENTIFICATION</scope>
</reference>
<reference evidence="4" key="3">
    <citation type="journal article" date="2014" name="Nature">
        <title>Elephant shark genome provides unique insights into gnathostome evolution.</title>
        <authorList>
            <consortium name="International Elephant Shark Genome Sequencing Consortium"/>
            <person name="Venkatesh B."/>
            <person name="Lee A.P."/>
            <person name="Ravi V."/>
            <person name="Maurya A.K."/>
            <person name="Lian M.M."/>
            <person name="Swann J.B."/>
            <person name="Ohta Y."/>
            <person name="Flajnik M.F."/>
            <person name="Sutoh Y."/>
            <person name="Kasahara M."/>
            <person name="Hoon S."/>
            <person name="Gangu V."/>
            <person name="Roy S.W."/>
            <person name="Irimia M."/>
            <person name="Korzh V."/>
            <person name="Kondrychyn I."/>
            <person name="Lim Z.W."/>
            <person name="Tay B.H."/>
            <person name="Tohari S."/>
            <person name="Kong K.W."/>
            <person name="Ho S."/>
            <person name="Lorente-Galdos B."/>
            <person name="Quilez J."/>
            <person name="Marques-Bonet T."/>
            <person name="Raney B.J."/>
            <person name="Ingham P.W."/>
            <person name="Tay A."/>
            <person name="Hillier L.W."/>
            <person name="Minx P."/>
            <person name="Boehm T."/>
            <person name="Wilson R.K."/>
            <person name="Brenner S."/>
            <person name="Warren W.C."/>
        </authorList>
    </citation>
    <scope>NUCLEOTIDE SEQUENCE [LARGE SCALE GENOMIC DNA]</scope>
</reference>
<dbReference type="Proteomes" id="UP000314986">
    <property type="component" value="Unassembled WGS sequence"/>
</dbReference>
<evidence type="ECO:0000313" key="4">
    <source>
        <dbReference type="Proteomes" id="UP000314986"/>
    </source>
</evidence>
<feature type="region of interest" description="Disordered" evidence="1">
    <location>
        <begin position="184"/>
        <end position="228"/>
    </location>
</feature>
<feature type="compositionally biased region" description="Pro residues" evidence="1">
    <location>
        <begin position="294"/>
        <end position="306"/>
    </location>
</feature>
<evidence type="ECO:0000259" key="2">
    <source>
        <dbReference type="Pfam" id="PF20252"/>
    </source>
</evidence>
<dbReference type="AlphaFoldDB" id="A0A4W3GXV7"/>
<feature type="compositionally biased region" description="Basic residues" evidence="1">
    <location>
        <begin position="112"/>
        <end position="121"/>
    </location>
</feature>
<feature type="compositionally biased region" description="Low complexity" evidence="1">
    <location>
        <begin position="324"/>
        <end position="333"/>
    </location>
</feature>
<feature type="domain" description="Sec7/BIG1-like C-terminal" evidence="2">
    <location>
        <begin position="336"/>
        <end position="395"/>
    </location>
</feature>